<evidence type="ECO:0000256" key="2">
    <source>
        <dbReference type="ARBA" id="ARBA00022723"/>
    </source>
</evidence>
<dbReference type="GO" id="GO:0046872">
    <property type="term" value="F:metal ion binding"/>
    <property type="evidence" value="ECO:0007669"/>
    <property type="project" value="UniProtKB-KW"/>
</dbReference>
<evidence type="ECO:0000313" key="6">
    <source>
        <dbReference type="Proteomes" id="UP000887577"/>
    </source>
</evidence>
<keyword evidence="3" id="KW-0560">Oxidoreductase</keyword>
<dbReference type="GO" id="GO:0016121">
    <property type="term" value="P:carotene catabolic process"/>
    <property type="evidence" value="ECO:0007669"/>
    <property type="project" value="TreeGrafter"/>
</dbReference>
<organism evidence="6 7">
    <name type="scientific">Panagrolaimus superbus</name>
    <dbReference type="NCBI Taxonomy" id="310955"/>
    <lineage>
        <taxon>Eukaryota</taxon>
        <taxon>Metazoa</taxon>
        <taxon>Ecdysozoa</taxon>
        <taxon>Nematoda</taxon>
        <taxon>Chromadorea</taxon>
        <taxon>Rhabditida</taxon>
        <taxon>Tylenchina</taxon>
        <taxon>Panagrolaimomorpha</taxon>
        <taxon>Panagrolaimoidea</taxon>
        <taxon>Panagrolaimidae</taxon>
        <taxon>Panagrolaimus</taxon>
    </lineage>
</organism>
<dbReference type="Proteomes" id="UP000887577">
    <property type="component" value="Unplaced"/>
</dbReference>
<dbReference type="WBParaSite" id="PSU_v2.g15960.t1">
    <property type="protein sequence ID" value="PSU_v2.g15960.t1"/>
    <property type="gene ID" value="PSU_v2.g15960"/>
</dbReference>
<evidence type="ECO:0000313" key="7">
    <source>
        <dbReference type="WBParaSite" id="PSU_v2.g15960.t1"/>
    </source>
</evidence>
<comment type="similarity">
    <text evidence="1">Belongs to the carotenoid oxygenase family.</text>
</comment>
<evidence type="ECO:0000256" key="5">
    <source>
        <dbReference type="PIRSR" id="PIRSR604294-1"/>
    </source>
</evidence>
<dbReference type="Pfam" id="PF03055">
    <property type="entry name" value="RPE65"/>
    <property type="match status" value="1"/>
</dbReference>
<keyword evidence="2 5" id="KW-0479">Metal-binding</keyword>
<feature type="binding site" evidence="5">
    <location>
        <position position="38"/>
    </location>
    <ligand>
        <name>Fe cation</name>
        <dbReference type="ChEBI" id="CHEBI:24875"/>
        <note>catalytic</note>
    </ligand>
</feature>
<dbReference type="InterPro" id="IPR004294">
    <property type="entry name" value="Carotenoid_Oase"/>
</dbReference>
<comment type="cofactor">
    <cofactor evidence="5">
        <name>Fe(2+)</name>
        <dbReference type="ChEBI" id="CHEBI:29033"/>
    </cofactor>
    <text evidence="5">Binds 1 Fe(2+) ion per subunit.</text>
</comment>
<name>A0A914YF02_9BILA</name>
<sequence length="246" mass="28095">MQALLKLLFISAENLDNPFTETSIIGTMQATDEPCYFHSFGMTENYLIVFEAPLRLNLQSDDFSNLDCLFWKKDTPVFVRILDKRSGKEVEQQFRHAPFFVFHHTNAFEKDGCLVVDYCQFPDPDLHVFDLKNLRRGSLAAQSGGKLSFGSRMVIPIEIEIGNFKAGDDLLDGFEFPRYNLNYNLKPYKFIYGSILLGLPESLCGLIKVNADTGEIITWKRDHKKQIATEPVFIPHPEAKDEDDGD</sequence>
<evidence type="ECO:0000256" key="4">
    <source>
        <dbReference type="ARBA" id="ARBA00023004"/>
    </source>
</evidence>
<dbReference type="PANTHER" id="PTHR10543">
    <property type="entry name" value="BETA-CAROTENE DIOXYGENASE"/>
    <property type="match status" value="1"/>
</dbReference>
<keyword evidence="4 5" id="KW-0408">Iron</keyword>
<dbReference type="GO" id="GO:0003834">
    <property type="term" value="F:beta-carotene 15,15'-dioxygenase activity"/>
    <property type="evidence" value="ECO:0007669"/>
    <property type="project" value="TreeGrafter"/>
</dbReference>
<keyword evidence="6" id="KW-1185">Reference proteome</keyword>
<dbReference type="GO" id="GO:0042574">
    <property type="term" value="P:retinal metabolic process"/>
    <property type="evidence" value="ECO:0007669"/>
    <property type="project" value="TreeGrafter"/>
</dbReference>
<dbReference type="AlphaFoldDB" id="A0A914YF02"/>
<feature type="binding site" evidence="5">
    <location>
        <position position="103"/>
    </location>
    <ligand>
        <name>Fe cation</name>
        <dbReference type="ChEBI" id="CHEBI:24875"/>
        <note>catalytic</note>
    </ligand>
</feature>
<protein>
    <submittedName>
        <fullName evidence="7">Uncharacterized protein</fullName>
    </submittedName>
</protein>
<dbReference type="PANTHER" id="PTHR10543:SF24">
    <property type="entry name" value="CAROTENOID ISOMEROOXYGENASE"/>
    <property type="match status" value="1"/>
</dbReference>
<accession>A0A914YF02</accession>
<reference evidence="7" key="1">
    <citation type="submission" date="2022-11" db="UniProtKB">
        <authorList>
            <consortium name="WormBaseParasite"/>
        </authorList>
    </citation>
    <scope>IDENTIFICATION</scope>
</reference>
<dbReference type="GO" id="GO:0010436">
    <property type="term" value="F:carotenoid dioxygenase activity"/>
    <property type="evidence" value="ECO:0007669"/>
    <property type="project" value="TreeGrafter"/>
</dbReference>
<evidence type="ECO:0000256" key="1">
    <source>
        <dbReference type="ARBA" id="ARBA00006787"/>
    </source>
</evidence>
<evidence type="ECO:0000256" key="3">
    <source>
        <dbReference type="ARBA" id="ARBA00023002"/>
    </source>
</evidence>
<proteinExistence type="inferred from homology"/>